<proteinExistence type="predicted"/>
<keyword evidence="2" id="KW-1185">Reference proteome</keyword>
<comment type="caution">
    <text evidence="1">The sequence shown here is derived from an EMBL/GenBank/DDBJ whole genome shotgun (WGS) entry which is preliminary data.</text>
</comment>
<dbReference type="EMBL" id="JBBPBM010000027">
    <property type="protein sequence ID" value="KAK8538731.1"/>
    <property type="molecule type" value="Genomic_DNA"/>
</dbReference>
<name>A0ABR2DH66_9ROSI</name>
<evidence type="ECO:0000313" key="1">
    <source>
        <dbReference type="EMBL" id="KAK8538731.1"/>
    </source>
</evidence>
<organism evidence="1 2">
    <name type="scientific">Hibiscus sabdariffa</name>
    <name type="common">roselle</name>
    <dbReference type="NCBI Taxonomy" id="183260"/>
    <lineage>
        <taxon>Eukaryota</taxon>
        <taxon>Viridiplantae</taxon>
        <taxon>Streptophyta</taxon>
        <taxon>Embryophyta</taxon>
        <taxon>Tracheophyta</taxon>
        <taxon>Spermatophyta</taxon>
        <taxon>Magnoliopsida</taxon>
        <taxon>eudicotyledons</taxon>
        <taxon>Gunneridae</taxon>
        <taxon>Pentapetalae</taxon>
        <taxon>rosids</taxon>
        <taxon>malvids</taxon>
        <taxon>Malvales</taxon>
        <taxon>Malvaceae</taxon>
        <taxon>Malvoideae</taxon>
        <taxon>Hibiscus</taxon>
    </lineage>
</organism>
<accession>A0ABR2DH66</accession>
<sequence>MADEVAMLMGNLKFSEEELSKMENVDLHCKEQLDETEQWVVAKLFRMRKVEGAVLVKAMRWIHVQVNMLLKMVLISLGNG</sequence>
<evidence type="ECO:0000313" key="2">
    <source>
        <dbReference type="Proteomes" id="UP001472677"/>
    </source>
</evidence>
<protein>
    <submittedName>
        <fullName evidence="1">Uncharacterized protein</fullName>
    </submittedName>
</protein>
<gene>
    <name evidence="1" type="ORF">V6N12_034439</name>
</gene>
<reference evidence="1 2" key="1">
    <citation type="journal article" date="2024" name="G3 (Bethesda)">
        <title>Genome assembly of Hibiscus sabdariffa L. provides insights into metabolisms of medicinal natural products.</title>
        <authorList>
            <person name="Kim T."/>
        </authorList>
    </citation>
    <scope>NUCLEOTIDE SEQUENCE [LARGE SCALE GENOMIC DNA]</scope>
    <source>
        <strain evidence="1">TK-2024</strain>
        <tissue evidence="1">Old leaves</tissue>
    </source>
</reference>
<dbReference type="Proteomes" id="UP001472677">
    <property type="component" value="Unassembled WGS sequence"/>
</dbReference>